<dbReference type="AlphaFoldDB" id="A0AAV4A8K4"/>
<organism evidence="1 2">
    <name type="scientific">Plakobranchus ocellatus</name>
    <dbReference type="NCBI Taxonomy" id="259542"/>
    <lineage>
        <taxon>Eukaryota</taxon>
        <taxon>Metazoa</taxon>
        <taxon>Spiralia</taxon>
        <taxon>Lophotrochozoa</taxon>
        <taxon>Mollusca</taxon>
        <taxon>Gastropoda</taxon>
        <taxon>Heterobranchia</taxon>
        <taxon>Euthyneura</taxon>
        <taxon>Panpulmonata</taxon>
        <taxon>Sacoglossa</taxon>
        <taxon>Placobranchoidea</taxon>
        <taxon>Plakobranchidae</taxon>
        <taxon>Plakobranchus</taxon>
    </lineage>
</organism>
<name>A0AAV4A8K4_9GAST</name>
<accession>A0AAV4A8K4</accession>
<evidence type="ECO:0000313" key="2">
    <source>
        <dbReference type="Proteomes" id="UP000735302"/>
    </source>
</evidence>
<reference evidence="1 2" key="1">
    <citation type="journal article" date="2021" name="Elife">
        <title>Chloroplast acquisition without the gene transfer in kleptoplastic sea slugs, Plakobranchus ocellatus.</title>
        <authorList>
            <person name="Maeda T."/>
            <person name="Takahashi S."/>
            <person name="Yoshida T."/>
            <person name="Shimamura S."/>
            <person name="Takaki Y."/>
            <person name="Nagai Y."/>
            <person name="Toyoda A."/>
            <person name="Suzuki Y."/>
            <person name="Arimoto A."/>
            <person name="Ishii H."/>
            <person name="Satoh N."/>
            <person name="Nishiyama T."/>
            <person name="Hasebe M."/>
            <person name="Maruyama T."/>
            <person name="Minagawa J."/>
            <person name="Obokata J."/>
            <person name="Shigenobu S."/>
        </authorList>
    </citation>
    <scope>NUCLEOTIDE SEQUENCE [LARGE SCALE GENOMIC DNA]</scope>
</reference>
<dbReference type="EMBL" id="BLXT01003727">
    <property type="protein sequence ID" value="GFO03578.1"/>
    <property type="molecule type" value="Genomic_DNA"/>
</dbReference>
<dbReference type="Proteomes" id="UP000735302">
    <property type="component" value="Unassembled WGS sequence"/>
</dbReference>
<comment type="caution">
    <text evidence="1">The sequence shown here is derived from an EMBL/GenBank/DDBJ whole genome shotgun (WGS) entry which is preliminary data.</text>
</comment>
<sequence length="89" mass="10030">MLGHLISIFIPSLTDSKVFTSTSATSLSSPLCNTNHRPPTTLLISSQRRMWWQDTNLHRKDLTDFRASRAIQALQRPSCRTDGQDSNSN</sequence>
<proteinExistence type="predicted"/>
<keyword evidence="2" id="KW-1185">Reference proteome</keyword>
<gene>
    <name evidence="1" type="ORF">PoB_003008300</name>
</gene>
<protein>
    <submittedName>
        <fullName evidence="1">Uncharacterized protein</fullName>
    </submittedName>
</protein>
<evidence type="ECO:0000313" key="1">
    <source>
        <dbReference type="EMBL" id="GFO03578.1"/>
    </source>
</evidence>